<dbReference type="EMBL" id="JAQQWM010000005">
    <property type="protein sequence ID" value="KAK8063405.1"/>
    <property type="molecule type" value="Genomic_DNA"/>
</dbReference>
<sequence length="479" mass="52795">LVVVVKRKRKEKMGLKVIVVGGGIAGLSAAIALRRAGHEVHVYERSAFANEVGAAIHIPPNASRPLLGWGLDTVGAKFVMVRRSYRANGVTLDKFNEMGHGSLQDTYGAPWFFAHRVDLHEELRRLATQEAETGGGGMPVQIHLGSEVVEFLPESSSIRLVGGQIISGDLVIAADGIHTNAAKLILGHDNPPLPQKDYNYCYRFLIPAVDIQSDPATRDWLDGDDGRMKFFVGHDMKRLVSYPCRNFPYSVISNEEHNFVAMFHNNDEAANNPEDWQASVDKSELLKRYDDFHPYLKAIMNKATVVKQWALLYRPPLPTWRKGALILIGDAAHPMLPRGANHPILPTLEATADVQYPPPLDQGQGGAQSIEDGVALGILLSGAATAEEVVSRLELFESLRRNRCSAIQILSNAGQDEADRVRDAASKFLPIEDIPASTEDFVDFLFGYDVVKEAIAIMRQREADFTLPPGFFQSPALMN</sequence>
<dbReference type="PANTHER" id="PTHR13789">
    <property type="entry name" value="MONOOXYGENASE"/>
    <property type="match status" value="1"/>
</dbReference>
<evidence type="ECO:0000313" key="5">
    <source>
        <dbReference type="EMBL" id="KAK8063405.1"/>
    </source>
</evidence>
<feature type="transmembrane region" description="Helical" evidence="4">
    <location>
        <begin position="15"/>
        <end position="33"/>
    </location>
</feature>
<reference evidence="5 6" key="1">
    <citation type="submission" date="2023-01" db="EMBL/GenBank/DDBJ databases">
        <title>Analysis of 21 Apiospora genomes using comparative genomics revels a genus with tremendous synthesis potential of carbohydrate active enzymes and secondary metabolites.</title>
        <authorList>
            <person name="Sorensen T."/>
        </authorList>
    </citation>
    <scope>NUCLEOTIDE SEQUENCE [LARGE SCALE GENOMIC DNA]</scope>
    <source>
        <strain evidence="5 6">CBS 83171</strain>
    </source>
</reference>
<evidence type="ECO:0008006" key="7">
    <source>
        <dbReference type="Google" id="ProtNLM"/>
    </source>
</evidence>
<dbReference type="PANTHER" id="PTHR13789:SF215">
    <property type="entry name" value="FAD-BINDING DOMAIN-CONTAINING PROTEIN-RELATED"/>
    <property type="match status" value="1"/>
</dbReference>
<keyword evidence="6" id="KW-1185">Reference proteome</keyword>
<dbReference type="InterPro" id="IPR036188">
    <property type="entry name" value="FAD/NAD-bd_sf"/>
</dbReference>
<keyword evidence="2" id="KW-0560">Oxidoreductase</keyword>
<dbReference type="SUPFAM" id="SSF54373">
    <property type="entry name" value="FAD-linked reductases, C-terminal domain"/>
    <property type="match status" value="1"/>
</dbReference>
<proteinExistence type="inferred from homology"/>
<gene>
    <name evidence="5" type="ORF">PG996_008057</name>
</gene>
<keyword evidence="3" id="KW-0503">Monooxygenase</keyword>
<name>A0ABR1UWU4_9PEZI</name>
<dbReference type="Pfam" id="PF13450">
    <property type="entry name" value="NAD_binding_8"/>
    <property type="match status" value="1"/>
</dbReference>
<evidence type="ECO:0000256" key="1">
    <source>
        <dbReference type="ARBA" id="ARBA00007992"/>
    </source>
</evidence>
<organism evidence="5 6">
    <name type="scientific">Apiospora saccharicola</name>
    <dbReference type="NCBI Taxonomy" id="335842"/>
    <lineage>
        <taxon>Eukaryota</taxon>
        <taxon>Fungi</taxon>
        <taxon>Dikarya</taxon>
        <taxon>Ascomycota</taxon>
        <taxon>Pezizomycotina</taxon>
        <taxon>Sordariomycetes</taxon>
        <taxon>Xylariomycetidae</taxon>
        <taxon>Amphisphaeriales</taxon>
        <taxon>Apiosporaceae</taxon>
        <taxon>Apiospora</taxon>
    </lineage>
</organism>
<feature type="non-terminal residue" evidence="5">
    <location>
        <position position="1"/>
    </location>
</feature>
<comment type="caution">
    <text evidence="5">The sequence shown here is derived from an EMBL/GenBank/DDBJ whole genome shotgun (WGS) entry which is preliminary data.</text>
</comment>
<evidence type="ECO:0000256" key="2">
    <source>
        <dbReference type="ARBA" id="ARBA00023002"/>
    </source>
</evidence>
<dbReference type="Gene3D" id="3.50.50.60">
    <property type="entry name" value="FAD/NAD(P)-binding domain"/>
    <property type="match status" value="1"/>
</dbReference>
<dbReference type="InterPro" id="IPR050493">
    <property type="entry name" value="FAD-dep_Monooxygenase_BioMet"/>
</dbReference>
<evidence type="ECO:0000313" key="6">
    <source>
        <dbReference type="Proteomes" id="UP001446871"/>
    </source>
</evidence>
<dbReference type="Proteomes" id="UP001446871">
    <property type="component" value="Unassembled WGS sequence"/>
</dbReference>
<evidence type="ECO:0000256" key="3">
    <source>
        <dbReference type="ARBA" id="ARBA00023033"/>
    </source>
</evidence>
<comment type="similarity">
    <text evidence="1">Belongs to the paxM FAD-dependent monooxygenase family.</text>
</comment>
<dbReference type="PRINTS" id="PR00420">
    <property type="entry name" value="RNGMNOXGNASE"/>
</dbReference>
<keyword evidence="4" id="KW-1133">Transmembrane helix</keyword>
<evidence type="ECO:0000256" key="4">
    <source>
        <dbReference type="SAM" id="Phobius"/>
    </source>
</evidence>
<accession>A0ABR1UWU4</accession>
<keyword evidence="4" id="KW-0812">Transmembrane</keyword>
<protein>
    <recommendedName>
        <fullName evidence="7">FAD-binding domain-containing protein</fullName>
    </recommendedName>
</protein>
<keyword evidence="4" id="KW-0472">Membrane</keyword>
<dbReference type="SUPFAM" id="SSF51905">
    <property type="entry name" value="FAD/NAD(P)-binding domain"/>
    <property type="match status" value="1"/>
</dbReference>